<evidence type="ECO:0000259" key="7">
    <source>
        <dbReference type="Pfam" id="PF01266"/>
    </source>
</evidence>
<dbReference type="Proteomes" id="UP001519064">
    <property type="component" value="Unassembled WGS sequence"/>
</dbReference>
<feature type="domain" description="Alpha-glycerophosphate oxidase C-terminal" evidence="8">
    <location>
        <begin position="425"/>
        <end position="540"/>
    </location>
</feature>
<protein>
    <submittedName>
        <fullName evidence="9">Glycerol-3-phosphate dehydrogenase/oxidase</fullName>
    </submittedName>
</protein>
<dbReference type="SUPFAM" id="SSF51905">
    <property type="entry name" value="FAD/NAD(P)-binding domain"/>
    <property type="match status" value="1"/>
</dbReference>
<evidence type="ECO:0000256" key="4">
    <source>
        <dbReference type="ARBA" id="ARBA00022798"/>
    </source>
</evidence>
<reference evidence="9 10" key="1">
    <citation type="submission" date="2020-11" db="EMBL/GenBank/DDBJ databases">
        <title>Streptomyces spirodelae sp. nov., isolated from duckweed.</title>
        <authorList>
            <person name="Saimee Y."/>
            <person name="Duangmal K."/>
        </authorList>
    </citation>
    <scope>NUCLEOTIDE SEQUENCE [LARGE SCALE GENOMIC DNA]</scope>
    <source>
        <strain evidence="9 10">S16-07</strain>
    </source>
</reference>
<dbReference type="PRINTS" id="PR01001">
    <property type="entry name" value="FADG3PDH"/>
</dbReference>
<dbReference type="InterPro" id="IPR000447">
    <property type="entry name" value="G3P_DH_FAD-dep"/>
</dbReference>
<dbReference type="PANTHER" id="PTHR11985">
    <property type="entry name" value="GLYCEROL-3-PHOSPHATE DEHYDROGENASE"/>
    <property type="match status" value="1"/>
</dbReference>
<dbReference type="EMBL" id="JADKMA010000020">
    <property type="protein sequence ID" value="MBO8191333.1"/>
    <property type="molecule type" value="Genomic_DNA"/>
</dbReference>
<dbReference type="InterPro" id="IPR036188">
    <property type="entry name" value="FAD/NAD-bd_sf"/>
</dbReference>
<dbReference type="Pfam" id="PF16901">
    <property type="entry name" value="DAO_C"/>
    <property type="match status" value="1"/>
</dbReference>
<sequence length="584" mass="62428">MITMPARRPGRSARATRHSALLLDRERLTRQLADEQFDVLVVGGGITGVYTALDAASRGLRTALVERDDFASGTSSKSSKMVHGGLRYIEQGNIDLVRHSLLERHRFRRNAPHLVHRLPFLFPVLEREGVFDARLAKGFEGLLWTYDLVGGWRIGKLHQRLTVDEVLAHAPTLRADSLRGGLLYFDSRADDARLTLTVARTAAALGATVLNGARVDALLTSGGRACGAKATIDGEEIDIRAHAVVNATGVWSDRLDAMADPHHTGQVRPAKGVHIVVPWHKLRIGCTVTVPVPGRARRATCTRWGDTVVLGTTDTDYQGSPDDVHCTREEMEFLLDGARTAFDAELTPDDVLGSIGGLRPLVGGKEGSTLNMSRDHHITVGPTGMVTVTGGKLTTSRHMGELVIDKVLGVLGRAALPGRGKTPRSRTARLPLLGGAGYDAEAVAASGGLAAHLGERYGTEARFVHDLIAEDPSLSEPVVAGLPYTRAEVVYAARAELARSVDDVLSRRLRARLFARDASMEAAPEVGALLGRELGLTPQQVEGQVAEYLTAVRHEKAVLFGDPGHGASAVAGSAGDHNHEGAAA</sequence>
<accession>A0ABS3X7I9</accession>
<dbReference type="InterPro" id="IPR031656">
    <property type="entry name" value="DAO_C"/>
</dbReference>
<keyword evidence="3" id="KW-0285">Flavoprotein</keyword>
<keyword evidence="4" id="KW-0319">Glycerol metabolism</keyword>
<evidence type="ECO:0000313" key="9">
    <source>
        <dbReference type="EMBL" id="MBO8191333.1"/>
    </source>
</evidence>
<dbReference type="Pfam" id="PF01266">
    <property type="entry name" value="DAO"/>
    <property type="match status" value="1"/>
</dbReference>
<evidence type="ECO:0000256" key="1">
    <source>
        <dbReference type="ARBA" id="ARBA00001974"/>
    </source>
</evidence>
<dbReference type="Gene3D" id="1.10.8.870">
    <property type="entry name" value="Alpha-glycerophosphate oxidase, cap domain"/>
    <property type="match status" value="1"/>
</dbReference>
<evidence type="ECO:0000256" key="5">
    <source>
        <dbReference type="ARBA" id="ARBA00022827"/>
    </source>
</evidence>
<dbReference type="Gene3D" id="3.30.9.10">
    <property type="entry name" value="D-Amino Acid Oxidase, subunit A, domain 2"/>
    <property type="match status" value="1"/>
</dbReference>
<comment type="cofactor">
    <cofactor evidence="1">
        <name>FAD</name>
        <dbReference type="ChEBI" id="CHEBI:57692"/>
    </cofactor>
</comment>
<feature type="domain" description="FAD dependent oxidoreductase" evidence="7">
    <location>
        <begin position="38"/>
        <end position="404"/>
    </location>
</feature>
<evidence type="ECO:0000313" key="10">
    <source>
        <dbReference type="Proteomes" id="UP001519064"/>
    </source>
</evidence>
<evidence type="ECO:0000259" key="8">
    <source>
        <dbReference type="Pfam" id="PF16901"/>
    </source>
</evidence>
<dbReference type="SUPFAM" id="SSF54373">
    <property type="entry name" value="FAD-linked reductases, C-terminal domain"/>
    <property type="match status" value="1"/>
</dbReference>
<dbReference type="RefSeq" id="WP_209238424.1">
    <property type="nucleotide sequence ID" value="NZ_JADKMA010000020.1"/>
</dbReference>
<organism evidence="9 10">
    <name type="scientific">Streptomyces oryzae</name>
    <dbReference type="NCBI Taxonomy" id="1434886"/>
    <lineage>
        <taxon>Bacteria</taxon>
        <taxon>Bacillati</taxon>
        <taxon>Actinomycetota</taxon>
        <taxon>Actinomycetes</taxon>
        <taxon>Kitasatosporales</taxon>
        <taxon>Streptomycetaceae</taxon>
        <taxon>Streptomyces</taxon>
    </lineage>
</organism>
<evidence type="ECO:0000256" key="2">
    <source>
        <dbReference type="ARBA" id="ARBA00007330"/>
    </source>
</evidence>
<dbReference type="InterPro" id="IPR038299">
    <property type="entry name" value="DAO_C_sf"/>
</dbReference>
<dbReference type="PANTHER" id="PTHR11985:SF35">
    <property type="entry name" value="ANAEROBIC GLYCEROL-3-PHOSPHATE DEHYDROGENASE SUBUNIT A"/>
    <property type="match status" value="1"/>
</dbReference>
<comment type="similarity">
    <text evidence="2">Belongs to the FAD-dependent glycerol-3-phosphate dehydrogenase family.</text>
</comment>
<evidence type="ECO:0000256" key="6">
    <source>
        <dbReference type="ARBA" id="ARBA00023002"/>
    </source>
</evidence>
<proteinExistence type="inferred from homology"/>
<gene>
    <name evidence="9" type="ORF">ITI46_06450</name>
</gene>
<keyword evidence="5" id="KW-0274">FAD</keyword>
<dbReference type="InterPro" id="IPR006076">
    <property type="entry name" value="FAD-dep_OxRdtase"/>
</dbReference>
<evidence type="ECO:0000256" key="3">
    <source>
        <dbReference type="ARBA" id="ARBA00022630"/>
    </source>
</evidence>
<comment type="caution">
    <text evidence="9">The sequence shown here is derived from an EMBL/GenBank/DDBJ whole genome shotgun (WGS) entry which is preliminary data.</text>
</comment>
<dbReference type="Gene3D" id="3.50.50.60">
    <property type="entry name" value="FAD/NAD(P)-binding domain"/>
    <property type="match status" value="1"/>
</dbReference>
<keyword evidence="10" id="KW-1185">Reference proteome</keyword>
<keyword evidence="6" id="KW-0560">Oxidoreductase</keyword>
<name>A0ABS3X7I9_9ACTN</name>